<keyword evidence="2" id="KW-0012">Acyltransferase</keyword>
<protein>
    <submittedName>
        <fullName evidence="4">Acetyltransferase (GNAT) domain-containing protein</fullName>
    </submittedName>
</protein>
<dbReference type="Gene3D" id="3.40.630.30">
    <property type="match status" value="1"/>
</dbReference>
<evidence type="ECO:0000313" key="4">
    <source>
        <dbReference type="EMBL" id="SMG55981.1"/>
    </source>
</evidence>
<accession>A0A1X7LQ19</accession>
<dbReference type="Proteomes" id="UP000193834">
    <property type="component" value="Unassembled WGS sequence"/>
</dbReference>
<dbReference type="CDD" id="cd04301">
    <property type="entry name" value="NAT_SF"/>
    <property type="match status" value="1"/>
</dbReference>
<gene>
    <name evidence="4" type="ORF">SAMN06295960_4079</name>
</gene>
<dbReference type="AlphaFoldDB" id="A0A1X7LQ19"/>
<evidence type="ECO:0000256" key="1">
    <source>
        <dbReference type="ARBA" id="ARBA00022679"/>
    </source>
</evidence>
<dbReference type="PROSITE" id="PS51186">
    <property type="entry name" value="GNAT"/>
    <property type="match status" value="1"/>
</dbReference>
<dbReference type="RefSeq" id="WP_085497373.1">
    <property type="nucleotide sequence ID" value="NZ_FXAZ01000006.1"/>
</dbReference>
<reference evidence="4 5" key="1">
    <citation type="submission" date="2017-04" db="EMBL/GenBank/DDBJ databases">
        <authorList>
            <person name="Afonso C.L."/>
            <person name="Miller P.J."/>
            <person name="Scott M.A."/>
            <person name="Spackman E."/>
            <person name="Goraichik I."/>
            <person name="Dimitrov K.M."/>
            <person name="Suarez D.L."/>
            <person name="Swayne D.E."/>
        </authorList>
    </citation>
    <scope>NUCLEOTIDE SEQUENCE [LARGE SCALE GENOMIC DNA]</scope>
    <source>
        <strain evidence="4 5">11</strain>
    </source>
</reference>
<feature type="domain" description="N-acetyltransferase" evidence="3">
    <location>
        <begin position="3"/>
        <end position="154"/>
    </location>
</feature>
<dbReference type="EMBL" id="FXAZ01000006">
    <property type="protein sequence ID" value="SMG55981.1"/>
    <property type="molecule type" value="Genomic_DNA"/>
</dbReference>
<keyword evidence="5" id="KW-1185">Reference proteome</keyword>
<dbReference type="PANTHER" id="PTHR43800">
    <property type="entry name" value="PEPTIDYL-LYSINE N-ACETYLTRANSFERASE YJAB"/>
    <property type="match status" value="1"/>
</dbReference>
<dbReference type="SUPFAM" id="SSF55729">
    <property type="entry name" value="Acyl-CoA N-acyltransferases (Nat)"/>
    <property type="match status" value="1"/>
</dbReference>
<keyword evidence="1 4" id="KW-0808">Transferase</keyword>
<proteinExistence type="predicted"/>
<evidence type="ECO:0000259" key="3">
    <source>
        <dbReference type="PROSITE" id="PS51186"/>
    </source>
</evidence>
<dbReference type="STRING" id="1852522.SAMN06295960_4079"/>
<organism evidence="4 5">
    <name type="scientific">Paenibacillus aquistagni</name>
    <dbReference type="NCBI Taxonomy" id="1852522"/>
    <lineage>
        <taxon>Bacteria</taxon>
        <taxon>Bacillati</taxon>
        <taxon>Bacillota</taxon>
        <taxon>Bacilli</taxon>
        <taxon>Bacillales</taxon>
        <taxon>Paenibacillaceae</taxon>
        <taxon>Paenibacillus</taxon>
    </lineage>
</organism>
<dbReference type="InterPro" id="IPR000182">
    <property type="entry name" value="GNAT_dom"/>
</dbReference>
<name>A0A1X7LQ19_9BACL</name>
<dbReference type="PANTHER" id="PTHR43800:SF1">
    <property type="entry name" value="PEPTIDYL-LYSINE N-ACETYLTRANSFERASE YJAB"/>
    <property type="match status" value="1"/>
</dbReference>
<evidence type="ECO:0000256" key="2">
    <source>
        <dbReference type="ARBA" id="ARBA00023315"/>
    </source>
</evidence>
<dbReference type="Pfam" id="PF00583">
    <property type="entry name" value="Acetyltransf_1"/>
    <property type="match status" value="1"/>
</dbReference>
<evidence type="ECO:0000313" key="5">
    <source>
        <dbReference type="Proteomes" id="UP000193834"/>
    </source>
</evidence>
<sequence>MIKEIHLHDPELFEQVWNMQQQAYGIEALLIGFHEIPPLLETKDELMQVQEHFYGWYTDSNELAGVISYEREAPHLLQICRVMVRPDHFRKGIGRALMQYVLSMKDVHTFTICTGLKNTPAITLYEQLGFHYVRDDEVAPGVVLRTLSKTQPLTT</sequence>
<dbReference type="GO" id="GO:0016747">
    <property type="term" value="F:acyltransferase activity, transferring groups other than amino-acyl groups"/>
    <property type="evidence" value="ECO:0007669"/>
    <property type="project" value="InterPro"/>
</dbReference>
<dbReference type="OrthoDB" id="46888at2"/>
<dbReference type="InterPro" id="IPR016181">
    <property type="entry name" value="Acyl_CoA_acyltransferase"/>
</dbReference>